<evidence type="ECO:0000313" key="22">
    <source>
        <dbReference type="Proteomes" id="UP000198939"/>
    </source>
</evidence>
<comment type="similarity">
    <text evidence="3 15">Belongs to the anaerobic coproporphyrinogen-III oxidase family.</text>
</comment>
<feature type="binding site" evidence="16">
    <location>
        <begin position="110"/>
        <end position="111"/>
    </location>
    <ligand>
        <name>S-adenosyl-L-methionine</name>
        <dbReference type="ChEBI" id="CHEBI:59789"/>
        <label>2</label>
    </ligand>
</feature>
<feature type="binding site" evidence="16">
    <location>
        <position position="52"/>
    </location>
    <ligand>
        <name>S-adenosyl-L-methionine</name>
        <dbReference type="ChEBI" id="CHEBI:59789"/>
        <label>1</label>
    </ligand>
</feature>
<evidence type="ECO:0000256" key="17">
    <source>
        <dbReference type="PIRSR" id="PIRSR000167-2"/>
    </source>
</evidence>
<name>A0A1H8VU36_9HYPH</name>
<evidence type="ECO:0000256" key="2">
    <source>
        <dbReference type="ARBA" id="ARBA00004785"/>
    </source>
</evidence>
<feature type="domain" description="Radical SAM core" evidence="18">
    <location>
        <begin position="43"/>
        <end position="277"/>
    </location>
</feature>
<dbReference type="UniPathway" id="UPA00251">
    <property type="reaction ID" value="UER00323"/>
</dbReference>
<sequence length="451" mass="48855">MLKTTLVEKYGETRLPRYTSYPTAPAFSSAIGAGTHGGWLAELDSCDPVSLYLHIPFCRSMCWYCGCHTTITKQDGPILDYLDALHQEIDLVASKLKQPLSVQNVHFGGGTPTIMRPDEFVDLMKHLRNAFGLRSGAEIAVEIDPRTLASKMVGALAEGGVCRASLGVQSFDPVVQAVINRSQTFEQTEAAVQQLRQAGIGSINFDLIYGLPHQTAASCIDTVQTAVRLRPDRFAVFGYAHIPAFKKHQRLIDEATLPNAEERNAQAEATAEALVEAGYVRVGLDHFALPGDELSLASARGDLRRNFQGYTTDTCETLIGLGASAIGKLPAGYVQNEVAPGAYAQRITSGSLATVKGYHLTGQDRFRAAIIERLMCDFAVDLNRLGASFGYEAELILNGNDRLRALESDGVVTIRGGLITVRKDLRFMIRAVATAFDAYIGASARTHSKAA</sequence>
<dbReference type="GO" id="GO:0005737">
    <property type="term" value="C:cytoplasm"/>
    <property type="evidence" value="ECO:0007669"/>
    <property type="project" value="UniProtKB-SubCell"/>
</dbReference>
<dbReference type="InterPro" id="IPR007197">
    <property type="entry name" value="rSAM"/>
</dbReference>
<dbReference type="InterPro" id="IPR058240">
    <property type="entry name" value="rSAM_sf"/>
</dbReference>
<dbReference type="SFLD" id="SFLDS00029">
    <property type="entry name" value="Radical_SAM"/>
    <property type="match status" value="1"/>
</dbReference>
<dbReference type="InterPro" id="IPR034505">
    <property type="entry name" value="Coproporphyrinogen-III_oxidase"/>
</dbReference>
<keyword evidence="11 15" id="KW-0411">Iron-sulfur</keyword>
<evidence type="ECO:0000256" key="6">
    <source>
        <dbReference type="ARBA" id="ARBA00022490"/>
    </source>
</evidence>
<comment type="pathway">
    <text evidence="2 15">Porphyrin-containing compound metabolism; protoporphyrin-IX biosynthesis; protoporphyrinogen-IX from coproporphyrinogen-III (AdoMet route): step 1/1.</text>
</comment>
<feature type="binding site" evidence="16">
    <location>
        <begin position="64"/>
        <end position="66"/>
    </location>
    <ligand>
        <name>S-adenosyl-L-methionine</name>
        <dbReference type="ChEBI" id="CHEBI:59789"/>
        <label>2</label>
    </ligand>
</feature>
<proteinExistence type="inferred from homology"/>
<feature type="binding site" evidence="16">
    <location>
        <position position="169"/>
    </location>
    <ligand>
        <name>S-adenosyl-L-methionine</name>
        <dbReference type="ChEBI" id="CHEBI:59789"/>
        <label>2</label>
    </ligand>
</feature>
<reference evidence="20 22" key="2">
    <citation type="submission" date="2016-10" db="EMBL/GenBank/DDBJ databases">
        <authorList>
            <person name="Varghese N."/>
            <person name="Submissions S."/>
        </authorList>
    </citation>
    <scope>NUCLEOTIDE SEQUENCE [LARGE SCALE GENOMIC DNA]</scope>
    <source>
        <strain evidence="20 22">CGMCC 1.7071</strain>
    </source>
</reference>
<dbReference type="AlphaFoldDB" id="A0A1H8VU36"/>
<evidence type="ECO:0000256" key="1">
    <source>
        <dbReference type="ARBA" id="ARBA00004496"/>
    </source>
</evidence>
<evidence type="ECO:0000313" key="20">
    <source>
        <dbReference type="EMBL" id="SEP18875.1"/>
    </source>
</evidence>
<keyword evidence="22" id="KW-1185">Reference proteome</keyword>
<evidence type="ECO:0000256" key="10">
    <source>
        <dbReference type="ARBA" id="ARBA00023004"/>
    </source>
</evidence>
<evidence type="ECO:0000256" key="8">
    <source>
        <dbReference type="ARBA" id="ARBA00022723"/>
    </source>
</evidence>
<evidence type="ECO:0000256" key="13">
    <source>
        <dbReference type="ARBA" id="ARBA00024295"/>
    </source>
</evidence>
<keyword evidence="5 15" id="KW-0004">4Fe-4S</keyword>
<dbReference type="Gene3D" id="1.10.10.920">
    <property type="match status" value="1"/>
</dbReference>
<dbReference type="PANTHER" id="PTHR13932">
    <property type="entry name" value="COPROPORPHYRINIGEN III OXIDASE"/>
    <property type="match status" value="1"/>
</dbReference>
<dbReference type="GO" id="GO:0051539">
    <property type="term" value="F:4 iron, 4 sulfur cluster binding"/>
    <property type="evidence" value="ECO:0007669"/>
    <property type="project" value="UniProtKB-KW"/>
</dbReference>
<dbReference type="GO" id="GO:0004109">
    <property type="term" value="F:coproporphyrinogen oxidase activity"/>
    <property type="evidence" value="ECO:0007669"/>
    <property type="project" value="InterPro"/>
</dbReference>
<keyword evidence="6 15" id="KW-0963">Cytoplasm</keyword>
<comment type="cofactor">
    <cofactor evidence="15 17">
        <name>[4Fe-4S] cluster</name>
        <dbReference type="ChEBI" id="CHEBI:49883"/>
    </cofactor>
    <text evidence="15 17">Binds 1 [4Fe-4S] cluster. The cluster is coordinated with 3 cysteines and an exchangeable S-adenosyl-L-methionine.</text>
</comment>
<dbReference type="PANTHER" id="PTHR13932:SF6">
    <property type="entry name" value="OXYGEN-INDEPENDENT COPROPORPHYRINOGEN III OXIDASE"/>
    <property type="match status" value="1"/>
</dbReference>
<reference evidence="21" key="3">
    <citation type="submission" date="2016-10" db="EMBL/GenBank/DDBJ databases">
        <authorList>
            <person name="Wibberg D."/>
        </authorList>
    </citation>
    <scope>NUCLEOTIDE SEQUENCE [LARGE SCALE GENOMIC DNA]</scope>
</reference>
<dbReference type="SUPFAM" id="SSF102114">
    <property type="entry name" value="Radical SAM enzymes"/>
    <property type="match status" value="1"/>
</dbReference>
<protein>
    <recommendedName>
        <fullName evidence="15">Coproporphyrinogen-III oxidase</fullName>
        <ecNumber evidence="15">1.3.98.3</ecNumber>
    </recommendedName>
</protein>
<evidence type="ECO:0000313" key="21">
    <source>
        <dbReference type="Proteomes" id="UP000183063"/>
    </source>
</evidence>
<gene>
    <name evidence="19" type="primary">hemN_2</name>
    <name evidence="19" type="ORF">RTCCBAU85039_6198</name>
    <name evidence="20" type="ORF">SAMN05216228_104720</name>
</gene>
<evidence type="ECO:0000256" key="4">
    <source>
        <dbReference type="ARBA" id="ARBA00011245"/>
    </source>
</evidence>
<feature type="binding site" evidence="16">
    <location>
        <position position="206"/>
    </location>
    <ligand>
        <name>S-adenosyl-L-methionine</name>
        <dbReference type="ChEBI" id="CHEBI:59789"/>
        <label>2</label>
    </ligand>
</feature>
<dbReference type="PROSITE" id="PS51918">
    <property type="entry name" value="RADICAL_SAM"/>
    <property type="match status" value="1"/>
</dbReference>
<evidence type="ECO:0000256" key="7">
    <source>
        <dbReference type="ARBA" id="ARBA00022691"/>
    </source>
</evidence>
<feature type="binding site" evidence="17">
    <location>
        <position position="62"/>
    </location>
    <ligand>
        <name>[4Fe-4S] cluster</name>
        <dbReference type="ChEBI" id="CHEBI:49883"/>
        <note>4Fe-4S-S-AdoMet</note>
    </ligand>
</feature>
<dbReference type="SFLD" id="SFLDG01065">
    <property type="entry name" value="anaerobic_coproporphyrinogen-I"/>
    <property type="match status" value="1"/>
</dbReference>
<feature type="binding site" evidence="16">
    <location>
        <position position="326"/>
    </location>
    <ligand>
        <name>S-adenosyl-L-methionine</name>
        <dbReference type="ChEBI" id="CHEBI:59789"/>
        <label>1</label>
    </ligand>
</feature>
<dbReference type="GO" id="GO:0046872">
    <property type="term" value="F:metal ion binding"/>
    <property type="evidence" value="ECO:0007669"/>
    <property type="project" value="UniProtKB-KW"/>
</dbReference>
<feature type="binding site" evidence="17">
    <location>
        <position position="58"/>
    </location>
    <ligand>
        <name>[4Fe-4S] cluster</name>
        <dbReference type="ChEBI" id="CHEBI:49883"/>
        <note>4Fe-4S-S-AdoMet</note>
    </ligand>
</feature>
<evidence type="ECO:0000256" key="14">
    <source>
        <dbReference type="ARBA" id="ARBA00048321"/>
    </source>
</evidence>
<feature type="binding site" evidence="17">
    <location>
        <position position="65"/>
    </location>
    <ligand>
        <name>[4Fe-4S] cluster</name>
        <dbReference type="ChEBI" id="CHEBI:49883"/>
        <note>4Fe-4S-S-AdoMet</note>
    </ligand>
</feature>
<dbReference type="EMBL" id="FNXB01000059">
    <property type="protein sequence ID" value="SEI19595.1"/>
    <property type="molecule type" value="Genomic_DNA"/>
</dbReference>
<evidence type="ECO:0000256" key="11">
    <source>
        <dbReference type="ARBA" id="ARBA00023014"/>
    </source>
</evidence>
<evidence type="ECO:0000256" key="16">
    <source>
        <dbReference type="PIRSR" id="PIRSR000167-1"/>
    </source>
</evidence>
<dbReference type="GO" id="GO:0051989">
    <property type="term" value="F:coproporphyrinogen dehydrogenase activity"/>
    <property type="evidence" value="ECO:0007669"/>
    <property type="project" value="UniProtKB-EC"/>
</dbReference>
<dbReference type="Proteomes" id="UP000183063">
    <property type="component" value="Unassembled WGS sequence"/>
</dbReference>
<keyword evidence="7 15" id="KW-0949">S-adenosyl-L-methionine</keyword>
<accession>A0A1H8VU36</accession>
<evidence type="ECO:0000256" key="9">
    <source>
        <dbReference type="ARBA" id="ARBA00023002"/>
    </source>
</evidence>
<dbReference type="Pfam" id="PF04055">
    <property type="entry name" value="Radical_SAM"/>
    <property type="match status" value="1"/>
</dbReference>
<comment type="catalytic activity">
    <reaction evidence="14 15">
        <text>coproporphyrinogen III + 2 S-adenosyl-L-methionine = protoporphyrinogen IX + 2 5'-deoxyadenosine + 2 L-methionine + 2 CO2</text>
        <dbReference type="Rhea" id="RHEA:15425"/>
        <dbReference type="ChEBI" id="CHEBI:16526"/>
        <dbReference type="ChEBI" id="CHEBI:17319"/>
        <dbReference type="ChEBI" id="CHEBI:57307"/>
        <dbReference type="ChEBI" id="CHEBI:57309"/>
        <dbReference type="ChEBI" id="CHEBI:57844"/>
        <dbReference type="ChEBI" id="CHEBI:59789"/>
        <dbReference type="EC" id="1.3.98.3"/>
    </reaction>
</comment>
<evidence type="ECO:0000256" key="3">
    <source>
        <dbReference type="ARBA" id="ARBA00005493"/>
    </source>
</evidence>
<reference evidence="19" key="1">
    <citation type="submission" date="2016-10" db="EMBL/GenBank/DDBJ databases">
        <authorList>
            <person name="de Groot N.N."/>
        </authorList>
    </citation>
    <scope>NUCLEOTIDE SEQUENCE [LARGE SCALE GENOMIC DNA]</scope>
    <source>
        <strain evidence="19">CCBAU85039</strain>
    </source>
</reference>
<evidence type="ECO:0000259" key="18">
    <source>
        <dbReference type="PROSITE" id="PS51918"/>
    </source>
</evidence>
<dbReference type="SMART" id="SM00729">
    <property type="entry name" value="Elp3"/>
    <property type="match status" value="1"/>
</dbReference>
<dbReference type="InterPro" id="IPR006638">
    <property type="entry name" value="Elp3/MiaA/NifB-like_rSAM"/>
</dbReference>
<keyword evidence="12 15" id="KW-0627">Porphyrin biosynthesis</keyword>
<dbReference type="InterPro" id="IPR004558">
    <property type="entry name" value="Coprogen_oxidase_HemN"/>
</dbReference>
<evidence type="ECO:0000256" key="15">
    <source>
        <dbReference type="PIRNR" id="PIRNR000167"/>
    </source>
</evidence>
<evidence type="ECO:0000256" key="12">
    <source>
        <dbReference type="ARBA" id="ARBA00023244"/>
    </source>
</evidence>
<dbReference type="EMBL" id="FOCV01000047">
    <property type="protein sequence ID" value="SEP18875.1"/>
    <property type="molecule type" value="Genomic_DNA"/>
</dbReference>
<dbReference type="InterPro" id="IPR023404">
    <property type="entry name" value="rSAM_horseshoe"/>
</dbReference>
<keyword evidence="8 15" id="KW-0479">Metal-binding</keyword>
<organism evidence="19 21">
    <name type="scientific">Rhizobium tibeticum</name>
    <dbReference type="NCBI Taxonomy" id="501024"/>
    <lineage>
        <taxon>Bacteria</taxon>
        <taxon>Pseudomonadati</taxon>
        <taxon>Pseudomonadota</taxon>
        <taxon>Alphaproteobacteria</taxon>
        <taxon>Hyphomicrobiales</taxon>
        <taxon>Rhizobiaceae</taxon>
        <taxon>Rhizobium/Agrobacterium group</taxon>
        <taxon>Rhizobium</taxon>
    </lineage>
</organism>
<comment type="subcellular location">
    <subcellularLocation>
        <location evidence="1 15">Cytoplasm</location>
    </subcellularLocation>
</comment>
<feature type="binding site" evidence="16">
    <location>
        <position position="240"/>
    </location>
    <ligand>
        <name>S-adenosyl-L-methionine</name>
        <dbReference type="ChEBI" id="CHEBI:59789"/>
        <label>2</label>
    </ligand>
</feature>
<feature type="binding site" evidence="16">
    <location>
        <position position="109"/>
    </location>
    <ligand>
        <name>S-adenosyl-L-methionine</name>
        <dbReference type="ChEBI" id="CHEBI:59789"/>
        <label>1</label>
    </ligand>
</feature>
<dbReference type="NCBIfam" id="TIGR00538">
    <property type="entry name" value="hemN"/>
    <property type="match status" value="1"/>
</dbReference>
<comment type="function">
    <text evidence="13">Involved in the heme biosynthesis. Catalyzes the anaerobic oxidative decarboxylation of propionate groups of rings A and B of coproporphyrinogen III to yield the vinyl groups in protoporphyrinogen IX.</text>
</comment>
<comment type="subunit">
    <text evidence="4">Monomer.</text>
</comment>
<feature type="binding site" evidence="16">
    <location>
        <position position="181"/>
    </location>
    <ligand>
        <name>S-adenosyl-L-methionine</name>
        <dbReference type="ChEBI" id="CHEBI:59789"/>
        <label>2</label>
    </ligand>
</feature>
<dbReference type="PIRSF" id="PIRSF000167">
    <property type="entry name" value="HemN"/>
    <property type="match status" value="1"/>
</dbReference>
<dbReference type="EC" id="1.3.98.3" evidence="15"/>
<keyword evidence="10 15" id="KW-0408">Iron</keyword>
<dbReference type="CDD" id="cd01335">
    <property type="entry name" value="Radical_SAM"/>
    <property type="match status" value="1"/>
</dbReference>
<feature type="binding site" evidence="16">
    <location>
        <position position="142"/>
    </location>
    <ligand>
        <name>S-adenosyl-L-methionine</name>
        <dbReference type="ChEBI" id="CHEBI:59789"/>
        <label>1</label>
    </ligand>
</feature>
<dbReference type="GO" id="GO:0006782">
    <property type="term" value="P:protoporphyrinogen IX biosynthetic process"/>
    <property type="evidence" value="ECO:0007669"/>
    <property type="project" value="UniProtKB-UniPathway"/>
</dbReference>
<keyword evidence="9 15" id="KW-0560">Oxidoreductase</keyword>
<evidence type="ECO:0000256" key="5">
    <source>
        <dbReference type="ARBA" id="ARBA00022485"/>
    </source>
</evidence>
<dbReference type="Proteomes" id="UP000198939">
    <property type="component" value="Unassembled WGS sequence"/>
</dbReference>
<dbReference type="STRING" id="501024.RTCCBAU85039_6198"/>
<dbReference type="Gene3D" id="3.80.30.20">
    <property type="entry name" value="tm_1862 like domain"/>
    <property type="match status" value="1"/>
</dbReference>
<evidence type="ECO:0000313" key="19">
    <source>
        <dbReference type="EMBL" id="SEI19595.1"/>
    </source>
</evidence>